<dbReference type="HOGENOM" id="CLU_145809_0_0_2"/>
<evidence type="ECO:0000256" key="1">
    <source>
        <dbReference type="SAM" id="Phobius"/>
    </source>
</evidence>
<dbReference type="OrthoDB" id="50459at2157"/>
<dbReference type="KEGG" id="ave:Arcve_0428"/>
<keyword evidence="3" id="KW-1185">Reference proteome</keyword>
<dbReference type="Proteomes" id="UP000008136">
    <property type="component" value="Chromosome"/>
</dbReference>
<evidence type="ECO:0008006" key="4">
    <source>
        <dbReference type="Google" id="ProtNLM"/>
    </source>
</evidence>
<dbReference type="AlphaFoldDB" id="F2KPV3"/>
<feature type="transmembrane region" description="Helical" evidence="1">
    <location>
        <begin position="119"/>
        <end position="141"/>
    </location>
</feature>
<sequence>MGREEAPKPPLAGVVYGEIAYWMVIVGMVIAIAGSFIYLTSGGYVDSECLLAHLWAGADVHTIWEECAGIDEVPHGHWYLGMLGYGDAIAMLGIAIACLAAVVGMWGSVAAMFKEKEMLFAVFALVVAVILTLAAMGVITLKH</sequence>
<keyword evidence="1" id="KW-0472">Membrane</keyword>
<dbReference type="STRING" id="693661.Arcve_0428"/>
<dbReference type="RefSeq" id="WP_013683134.1">
    <property type="nucleotide sequence ID" value="NC_015320.1"/>
</dbReference>
<accession>F2KPV3</accession>
<proteinExistence type="predicted"/>
<evidence type="ECO:0000313" key="2">
    <source>
        <dbReference type="EMBL" id="AEA46460.1"/>
    </source>
</evidence>
<feature type="transmembrane region" description="Helical" evidence="1">
    <location>
        <begin position="20"/>
        <end position="39"/>
    </location>
</feature>
<gene>
    <name evidence="2" type="ordered locus">Arcve_0428</name>
</gene>
<protein>
    <recommendedName>
        <fullName evidence="4">DUF1634 domain-containing protein</fullName>
    </recommendedName>
</protein>
<dbReference type="eggNOG" id="arCOG10391">
    <property type="taxonomic scope" value="Archaea"/>
</dbReference>
<evidence type="ECO:0000313" key="3">
    <source>
        <dbReference type="Proteomes" id="UP000008136"/>
    </source>
</evidence>
<name>F2KPV3_ARCVS</name>
<feature type="transmembrane region" description="Helical" evidence="1">
    <location>
        <begin position="88"/>
        <end position="113"/>
    </location>
</feature>
<dbReference type="EMBL" id="CP002588">
    <property type="protein sequence ID" value="AEA46460.1"/>
    <property type="molecule type" value="Genomic_DNA"/>
</dbReference>
<keyword evidence="1" id="KW-0812">Transmembrane</keyword>
<dbReference type="GeneID" id="10393523"/>
<organism evidence="2 3">
    <name type="scientific">Archaeoglobus veneficus (strain DSM 11195 / SNP6)</name>
    <dbReference type="NCBI Taxonomy" id="693661"/>
    <lineage>
        <taxon>Archaea</taxon>
        <taxon>Methanobacteriati</taxon>
        <taxon>Methanobacteriota</taxon>
        <taxon>Archaeoglobi</taxon>
        <taxon>Archaeoglobales</taxon>
        <taxon>Archaeoglobaceae</taxon>
        <taxon>Archaeoglobus</taxon>
    </lineage>
</organism>
<keyword evidence="1" id="KW-1133">Transmembrane helix</keyword>
<reference evidence="2 3" key="1">
    <citation type="submission" date="2011-03" db="EMBL/GenBank/DDBJ databases">
        <title>The complete genome of Archaeoglobus veneficus SNP6.</title>
        <authorList>
            <consortium name="US DOE Joint Genome Institute (JGI-PGF)"/>
            <person name="Lucas S."/>
            <person name="Copeland A."/>
            <person name="Lapidus A."/>
            <person name="Bruce D."/>
            <person name="Goodwin L."/>
            <person name="Pitluck S."/>
            <person name="Kyrpides N."/>
            <person name="Mavromatis K."/>
            <person name="Pagani I."/>
            <person name="Ivanova N."/>
            <person name="Mikhailova N."/>
            <person name="Lu M."/>
            <person name="Detter J.C."/>
            <person name="Tapia R."/>
            <person name="Han C."/>
            <person name="Land M."/>
            <person name="Hauser L."/>
            <person name="Markowitz V."/>
            <person name="Cheng J.-F."/>
            <person name="Hugenholtz P."/>
            <person name="Woyke T."/>
            <person name="Wu D."/>
            <person name="Spring S."/>
            <person name="Brambilla E."/>
            <person name="Klenk H.-P."/>
            <person name="Eisen J.A."/>
        </authorList>
    </citation>
    <scope>NUCLEOTIDE SEQUENCE [LARGE SCALE GENOMIC DNA]</scope>
    <source>
        <strain>SNP6</strain>
    </source>
</reference>